<organism evidence="6 7">
    <name type="scientific">Albidovulum aquaemixtae</name>
    <dbReference type="NCBI Taxonomy" id="1542388"/>
    <lineage>
        <taxon>Bacteria</taxon>
        <taxon>Pseudomonadati</taxon>
        <taxon>Pseudomonadota</taxon>
        <taxon>Alphaproteobacteria</taxon>
        <taxon>Rhodobacterales</taxon>
        <taxon>Paracoccaceae</taxon>
        <taxon>Albidovulum</taxon>
    </lineage>
</organism>
<feature type="transmembrane region" description="Helical" evidence="4">
    <location>
        <begin position="311"/>
        <end position="335"/>
    </location>
</feature>
<protein>
    <submittedName>
        <fullName evidence="6">Riboflavin transporter RfnT</fullName>
    </submittedName>
</protein>
<dbReference type="PANTHER" id="PTHR23534:SF1">
    <property type="entry name" value="MAJOR FACILITATOR SUPERFAMILY PROTEIN"/>
    <property type="match status" value="1"/>
</dbReference>
<dbReference type="AlphaFoldDB" id="A0A2R8B5C2"/>
<sequence>MEVTAPLPDYSHRARRNVVVLILAQAILGAQMPMIFVVGGLAGQMLAPNPCLATLPISMIVLGSMLTATPLSSMMARFGRRAGFWIGTTGGAVGAAVGALGLYHGSFALFLIGSLLTGIYMSAQGFYRFAAADTASDTFRPKAISWVMAGGLASAIIGPQLVKVTADALPVTFLGTYVTVIVVNAAGAFLFLFLDIPLPRRLAEGESAGRSRGEMLRDPTILVAIICALVSYALMNLVMTSTPLAVVGCGFDKGNAADVVSAHVLAMFIPSFFTGHLINRFGAPRIMGTGLVILAGAGAVALSGVALEQFFLALILLGIGWNFGFIGATTLLSSAHAPEERGRLQGLNDFVVFGGVTVASLASGGLMNCSGTSVIAGWQAVNIAMLPFLVLAGGSLVWLILRPRVE</sequence>
<evidence type="ECO:0000256" key="1">
    <source>
        <dbReference type="ARBA" id="ARBA00022692"/>
    </source>
</evidence>
<evidence type="ECO:0000313" key="7">
    <source>
        <dbReference type="Proteomes" id="UP000244924"/>
    </source>
</evidence>
<dbReference type="EMBL" id="OMOQ01000001">
    <property type="protein sequence ID" value="SPH17750.1"/>
    <property type="molecule type" value="Genomic_DNA"/>
</dbReference>
<evidence type="ECO:0000256" key="4">
    <source>
        <dbReference type="SAM" id="Phobius"/>
    </source>
</evidence>
<feature type="transmembrane region" description="Helical" evidence="4">
    <location>
        <begin position="379"/>
        <end position="401"/>
    </location>
</feature>
<dbReference type="Pfam" id="PF07690">
    <property type="entry name" value="MFS_1"/>
    <property type="match status" value="1"/>
</dbReference>
<feature type="domain" description="Major facilitator superfamily (MFS) profile" evidence="5">
    <location>
        <begin position="220"/>
        <end position="406"/>
    </location>
</feature>
<dbReference type="SUPFAM" id="SSF103473">
    <property type="entry name" value="MFS general substrate transporter"/>
    <property type="match status" value="1"/>
</dbReference>
<gene>
    <name evidence="6" type="primary">rfnT</name>
    <name evidence="6" type="ORF">DEA8626_01277</name>
</gene>
<dbReference type="OrthoDB" id="8558006at2"/>
<feature type="transmembrane region" description="Helical" evidence="4">
    <location>
        <begin position="286"/>
        <end position="305"/>
    </location>
</feature>
<dbReference type="InterPro" id="IPR020846">
    <property type="entry name" value="MFS_dom"/>
</dbReference>
<dbReference type="GO" id="GO:0022857">
    <property type="term" value="F:transmembrane transporter activity"/>
    <property type="evidence" value="ECO:0007669"/>
    <property type="project" value="InterPro"/>
</dbReference>
<reference evidence="6 7" key="1">
    <citation type="submission" date="2018-03" db="EMBL/GenBank/DDBJ databases">
        <authorList>
            <person name="Keele B.F."/>
        </authorList>
    </citation>
    <scope>NUCLEOTIDE SEQUENCE [LARGE SCALE GENOMIC DNA]</scope>
    <source>
        <strain evidence="6 7">CECT 8626</strain>
    </source>
</reference>
<feature type="transmembrane region" description="Helical" evidence="4">
    <location>
        <begin position="143"/>
        <end position="162"/>
    </location>
</feature>
<dbReference type="InterPro" id="IPR011701">
    <property type="entry name" value="MFS"/>
</dbReference>
<feature type="transmembrane region" description="Helical" evidence="4">
    <location>
        <begin position="347"/>
        <end position="367"/>
    </location>
</feature>
<evidence type="ECO:0000259" key="5">
    <source>
        <dbReference type="PROSITE" id="PS50850"/>
    </source>
</evidence>
<keyword evidence="3 4" id="KW-0472">Membrane</keyword>
<dbReference type="Proteomes" id="UP000244924">
    <property type="component" value="Unassembled WGS sequence"/>
</dbReference>
<proteinExistence type="predicted"/>
<keyword evidence="1 4" id="KW-0812">Transmembrane</keyword>
<dbReference type="PROSITE" id="PS50850">
    <property type="entry name" value="MFS"/>
    <property type="match status" value="1"/>
</dbReference>
<dbReference type="InterPro" id="IPR036259">
    <property type="entry name" value="MFS_trans_sf"/>
</dbReference>
<evidence type="ECO:0000256" key="3">
    <source>
        <dbReference type="ARBA" id="ARBA00023136"/>
    </source>
</evidence>
<evidence type="ECO:0000313" key="6">
    <source>
        <dbReference type="EMBL" id="SPH17750.1"/>
    </source>
</evidence>
<feature type="transmembrane region" description="Helical" evidence="4">
    <location>
        <begin position="109"/>
        <end position="131"/>
    </location>
</feature>
<feature type="transmembrane region" description="Helical" evidence="4">
    <location>
        <begin position="219"/>
        <end position="239"/>
    </location>
</feature>
<accession>A0A2R8B5C2</accession>
<feature type="transmembrane region" description="Helical" evidence="4">
    <location>
        <begin position="174"/>
        <end position="198"/>
    </location>
</feature>
<feature type="transmembrane region" description="Helical" evidence="4">
    <location>
        <begin position="259"/>
        <end position="279"/>
    </location>
</feature>
<dbReference type="PANTHER" id="PTHR23534">
    <property type="entry name" value="MFS PERMEASE"/>
    <property type="match status" value="1"/>
</dbReference>
<dbReference type="RefSeq" id="WP_108852156.1">
    <property type="nucleotide sequence ID" value="NZ_OMOQ01000001.1"/>
</dbReference>
<feature type="transmembrane region" description="Helical" evidence="4">
    <location>
        <begin position="83"/>
        <end position="103"/>
    </location>
</feature>
<dbReference type="Gene3D" id="1.20.1250.20">
    <property type="entry name" value="MFS general substrate transporter like domains"/>
    <property type="match status" value="1"/>
</dbReference>
<feature type="transmembrane region" description="Helical" evidence="4">
    <location>
        <begin position="18"/>
        <end position="41"/>
    </location>
</feature>
<keyword evidence="7" id="KW-1185">Reference proteome</keyword>
<name>A0A2R8B5C2_9RHOB</name>
<keyword evidence="2 4" id="KW-1133">Transmembrane helix</keyword>
<feature type="transmembrane region" description="Helical" evidence="4">
    <location>
        <begin position="53"/>
        <end position="71"/>
    </location>
</feature>
<evidence type="ECO:0000256" key="2">
    <source>
        <dbReference type="ARBA" id="ARBA00022989"/>
    </source>
</evidence>